<dbReference type="PANTHER" id="PTHR37066:SF1">
    <property type="entry name" value="LNS2_PITP DOMAIN-CONTAINING PROTEIN"/>
    <property type="match status" value="1"/>
</dbReference>
<dbReference type="AlphaFoldDB" id="A0A396ZYL3"/>
<reference evidence="4 5" key="1">
    <citation type="submission" date="2018-08" db="EMBL/GenBank/DDBJ databases">
        <title>Aphanomyces genome sequencing and annotation.</title>
        <authorList>
            <person name="Minardi D."/>
            <person name="Oidtmann B."/>
            <person name="Van Der Giezen M."/>
            <person name="Studholme D.J."/>
        </authorList>
    </citation>
    <scope>NUCLEOTIDE SEQUENCE [LARGE SCALE GENOMIC DNA]</scope>
    <source>
        <strain evidence="3 6">FDL457</strain>
        <strain evidence="2 5">Si</strain>
        <strain evidence="1 4">Yx</strain>
    </source>
</reference>
<evidence type="ECO:0000313" key="4">
    <source>
        <dbReference type="Proteomes" id="UP000266239"/>
    </source>
</evidence>
<accession>A0A396ZYL3</accession>
<evidence type="ECO:0000313" key="6">
    <source>
        <dbReference type="Proteomes" id="UP000286510"/>
    </source>
</evidence>
<evidence type="ECO:0008006" key="7">
    <source>
        <dbReference type="Google" id="ProtNLM"/>
    </source>
</evidence>
<evidence type="ECO:0000313" key="5">
    <source>
        <dbReference type="Proteomes" id="UP000283543"/>
    </source>
</evidence>
<evidence type="ECO:0000313" key="3">
    <source>
        <dbReference type="EMBL" id="RHZ38768.1"/>
    </source>
</evidence>
<sequence length="500" mass="56248">MLRVFRVRLTTPVAALFSTTSTKKRNFNEMVNALHVFNQKHGHFVVPPQYQHVLEDGATNGTAASEPYPLGRKLRGLIRKLTKLSPSQRKQLAAISFPVEWQTYYLRQVILPALATFHSRYGHVRVPLTFVVCMEHAEEQDIGNHRPWPPVCAGLRLGHRVSQLRMHAADLDADDVAALNALGFVWNVYADRLHQVILPALVVYQSLHGHPHVPLPFVVPSDDSTWPQFLHRFRLGNAVPALRSSDDPAVRAALAAAGIDLTQSKSDFKWTSQVLPALETFVRLRGHCDVPQAFVVPANDPDWPVATWSLSLGLIVRNVRRGHAYTGVMHKQVLTSLGFLWNFSDKLHFQLHRQVLPALATFRSEFGHVSVPSTFVVPAADPWPRLAHGFALGGWIARRRTDVGTLPHETRFLLEEAGLTWRHFDVRFQQLVLPAFQTYATVHGSCRHMSTAFVVPSEAPWPANTWGLNLGGTLWHIRNGDSFVSDPNKRRMLRQLGVLE</sequence>
<dbReference type="VEuPathDB" id="FungiDB:H257_05347"/>
<dbReference type="Proteomes" id="UP000286510">
    <property type="component" value="Unassembled WGS sequence"/>
</dbReference>
<evidence type="ECO:0000313" key="2">
    <source>
        <dbReference type="EMBL" id="RHY70509.1"/>
    </source>
</evidence>
<dbReference type="EMBL" id="QUTB01002945">
    <property type="protein sequence ID" value="RHY70509.1"/>
    <property type="molecule type" value="Genomic_DNA"/>
</dbReference>
<evidence type="ECO:0000313" key="1">
    <source>
        <dbReference type="EMBL" id="RHX98220.1"/>
    </source>
</evidence>
<dbReference type="Proteomes" id="UP000283543">
    <property type="component" value="Unassembled WGS sequence"/>
</dbReference>
<gene>
    <name evidence="1" type="ORF">DYB25_006734</name>
    <name evidence="3" type="ORF">DYB26_004118</name>
    <name evidence="2" type="ORF">DYB34_009909</name>
</gene>
<name>A0A396ZYL3_APHAT</name>
<organism evidence="1 4">
    <name type="scientific">Aphanomyces astaci</name>
    <name type="common">Crayfish plague agent</name>
    <dbReference type="NCBI Taxonomy" id="112090"/>
    <lineage>
        <taxon>Eukaryota</taxon>
        <taxon>Sar</taxon>
        <taxon>Stramenopiles</taxon>
        <taxon>Oomycota</taxon>
        <taxon>Saprolegniomycetes</taxon>
        <taxon>Saprolegniales</taxon>
        <taxon>Verrucalvaceae</taxon>
        <taxon>Aphanomyces</taxon>
    </lineage>
</organism>
<protein>
    <recommendedName>
        <fullName evidence="7">Helicase-associated domain-containing protein</fullName>
    </recommendedName>
</protein>
<dbReference type="PANTHER" id="PTHR37066">
    <property type="entry name" value="HELICASE-ASSOCIATED"/>
    <property type="match status" value="1"/>
</dbReference>
<dbReference type="EMBL" id="QUTF01008310">
    <property type="protein sequence ID" value="RHZ38768.1"/>
    <property type="molecule type" value="Genomic_DNA"/>
</dbReference>
<dbReference type="EMBL" id="QUTA01011757">
    <property type="protein sequence ID" value="RHX98220.1"/>
    <property type="molecule type" value="Genomic_DNA"/>
</dbReference>
<dbReference type="Proteomes" id="UP000266239">
    <property type="component" value="Unassembled WGS sequence"/>
</dbReference>
<proteinExistence type="predicted"/>
<comment type="caution">
    <text evidence="1">The sequence shown here is derived from an EMBL/GenBank/DDBJ whole genome shotgun (WGS) entry which is preliminary data.</text>
</comment>